<keyword evidence="3" id="KW-1185">Reference proteome</keyword>
<gene>
    <name evidence="2" type="ORF">B5807_02153</name>
</gene>
<organism evidence="2 3">
    <name type="scientific">Epicoccum nigrum</name>
    <name type="common">Soil fungus</name>
    <name type="synonym">Epicoccum purpurascens</name>
    <dbReference type="NCBI Taxonomy" id="105696"/>
    <lineage>
        <taxon>Eukaryota</taxon>
        <taxon>Fungi</taxon>
        <taxon>Dikarya</taxon>
        <taxon>Ascomycota</taxon>
        <taxon>Pezizomycotina</taxon>
        <taxon>Dothideomycetes</taxon>
        <taxon>Pleosporomycetidae</taxon>
        <taxon>Pleosporales</taxon>
        <taxon>Pleosporineae</taxon>
        <taxon>Didymellaceae</taxon>
        <taxon>Epicoccum</taxon>
    </lineage>
</organism>
<sequence length="191" mass="21858">MVPTPYNVRWTAKLIRRDIKIITARYTSKVRDLFKRTSVDTSDLNYHVTQADIDTVTAGESVLYNSRVTQADTDQATDRESVFYKASESLDRPSPDGPDTDGNDLITPTEGPASTSKVFTTPYQFLTASHKEFFASRERDLLCKERWLFRGSWLLLHQAIQYHDSNPIYEIWKDSASEVEDAAALEPFLRK</sequence>
<dbReference type="Proteomes" id="UP000193240">
    <property type="component" value="Unassembled WGS sequence"/>
</dbReference>
<feature type="region of interest" description="Disordered" evidence="1">
    <location>
        <begin position="85"/>
        <end position="115"/>
    </location>
</feature>
<dbReference type="EMBL" id="KZ107839">
    <property type="protein sequence ID" value="OSS52241.1"/>
    <property type="molecule type" value="Genomic_DNA"/>
</dbReference>
<accession>A0A1Y2M887</accession>
<reference evidence="2 3" key="1">
    <citation type="journal article" date="2017" name="Genome Announc.">
        <title>Genome sequence of the saprophytic ascomycete Epicoccum nigrum ICMP 19927 strain isolated from New Zealand.</title>
        <authorList>
            <person name="Fokin M."/>
            <person name="Fleetwood D."/>
            <person name="Weir B.S."/>
            <person name="Villas-Boas S.G."/>
        </authorList>
    </citation>
    <scope>NUCLEOTIDE SEQUENCE [LARGE SCALE GENOMIC DNA]</scope>
    <source>
        <strain evidence="2 3">ICMP 19927</strain>
    </source>
</reference>
<proteinExistence type="predicted"/>
<dbReference type="AlphaFoldDB" id="A0A1Y2M887"/>
<protein>
    <submittedName>
        <fullName evidence="2">Uncharacterized protein</fullName>
    </submittedName>
</protein>
<dbReference type="InParanoid" id="A0A1Y2M887"/>
<evidence type="ECO:0000256" key="1">
    <source>
        <dbReference type="SAM" id="MobiDB-lite"/>
    </source>
</evidence>
<feature type="compositionally biased region" description="Basic and acidic residues" evidence="1">
    <location>
        <begin position="85"/>
        <end position="94"/>
    </location>
</feature>
<evidence type="ECO:0000313" key="3">
    <source>
        <dbReference type="Proteomes" id="UP000193240"/>
    </source>
</evidence>
<evidence type="ECO:0000313" key="2">
    <source>
        <dbReference type="EMBL" id="OSS52241.1"/>
    </source>
</evidence>
<name>A0A1Y2M887_EPING</name>